<dbReference type="Pfam" id="PF00578">
    <property type="entry name" value="AhpC-TSA"/>
    <property type="match status" value="1"/>
</dbReference>
<evidence type="ECO:0000313" key="2">
    <source>
        <dbReference type="EMBL" id="ROR34553.1"/>
    </source>
</evidence>
<dbReference type="Proteomes" id="UP000276634">
    <property type="component" value="Unassembled WGS sequence"/>
</dbReference>
<dbReference type="PROSITE" id="PS51352">
    <property type="entry name" value="THIOREDOXIN_2"/>
    <property type="match status" value="1"/>
</dbReference>
<feature type="domain" description="Thioredoxin" evidence="1">
    <location>
        <begin position="4"/>
        <end position="162"/>
    </location>
</feature>
<dbReference type="EMBL" id="RJVI01000001">
    <property type="protein sequence ID" value="ROR34553.1"/>
    <property type="molecule type" value="Genomic_DNA"/>
</dbReference>
<dbReference type="SUPFAM" id="SSF52833">
    <property type="entry name" value="Thioredoxin-like"/>
    <property type="match status" value="1"/>
</dbReference>
<dbReference type="GO" id="GO:0016491">
    <property type="term" value="F:oxidoreductase activity"/>
    <property type="evidence" value="ECO:0007669"/>
    <property type="project" value="InterPro"/>
</dbReference>
<evidence type="ECO:0000313" key="3">
    <source>
        <dbReference type="Proteomes" id="UP000276634"/>
    </source>
</evidence>
<evidence type="ECO:0000259" key="1">
    <source>
        <dbReference type="PROSITE" id="PS51352"/>
    </source>
</evidence>
<dbReference type="RefSeq" id="WP_123399831.1">
    <property type="nucleotide sequence ID" value="NZ_RJVI01000001.1"/>
</dbReference>
<dbReference type="GO" id="GO:0016209">
    <property type="term" value="F:antioxidant activity"/>
    <property type="evidence" value="ECO:0007669"/>
    <property type="project" value="InterPro"/>
</dbReference>
<protein>
    <submittedName>
        <fullName evidence="2">Peroxiredoxin</fullName>
    </submittedName>
</protein>
<organism evidence="2 3">
    <name type="scientific">Inmirania thermothiophila</name>
    <dbReference type="NCBI Taxonomy" id="1750597"/>
    <lineage>
        <taxon>Bacteria</taxon>
        <taxon>Pseudomonadati</taxon>
        <taxon>Pseudomonadota</taxon>
        <taxon>Gammaproteobacteria</taxon>
        <taxon>Chromatiales</taxon>
        <taxon>Ectothiorhodospiraceae</taxon>
        <taxon>Inmirania</taxon>
    </lineage>
</organism>
<comment type="caution">
    <text evidence="2">The sequence shown here is derived from an EMBL/GenBank/DDBJ whole genome shotgun (WGS) entry which is preliminary data.</text>
</comment>
<dbReference type="InterPro" id="IPR013766">
    <property type="entry name" value="Thioredoxin_domain"/>
</dbReference>
<dbReference type="CDD" id="cd02970">
    <property type="entry name" value="PRX_like2"/>
    <property type="match status" value="1"/>
</dbReference>
<reference evidence="2 3" key="1">
    <citation type="submission" date="2018-11" db="EMBL/GenBank/DDBJ databases">
        <title>Genomic Encyclopedia of Type Strains, Phase IV (KMG-IV): sequencing the most valuable type-strain genomes for metagenomic binning, comparative biology and taxonomic classification.</title>
        <authorList>
            <person name="Goeker M."/>
        </authorList>
    </citation>
    <scope>NUCLEOTIDE SEQUENCE [LARGE SCALE GENOMIC DNA]</scope>
    <source>
        <strain evidence="2 3">DSM 100275</strain>
    </source>
</reference>
<dbReference type="InterPro" id="IPR036249">
    <property type="entry name" value="Thioredoxin-like_sf"/>
</dbReference>
<dbReference type="InterPro" id="IPR000866">
    <property type="entry name" value="AhpC/TSA"/>
</dbReference>
<dbReference type="AlphaFoldDB" id="A0A3N1Y6W7"/>
<dbReference type="Gene3D" id="3.40.30.10">
    <property type="entry name" value="Glutaredoxin"/>
    <property type="match status" value="1"/>
</dbReference>
<keyword evidence="3" id="KW-1185">Reference proteome</keyword>
<sequence>MRQIRPGQPAPPLEVTRLDGGPWRLAEQRPPRFTLVLFYRGLHCPICRVQLRDLDRRVATFREAGVEPVAVSMDDAERARRSREEWGIAELPLAWGLDEATARAWGLFLSRGIKEGEPALFSEPGLFLVRPDGTLYGGVIQTMPFTRPDFDALLKAVEFIEANGYPPRGEA</sequence>
<accession>A0A3N1Y6W7</accession>
<name>A0A3N1Y6W7_9GAMM</name>
<gene>
    <name evidence="2" type="ORF">EDC57_0451</name>
</gene>
<dbReference type="OrthoDB" id="9809746at2"/>
<proteinExistence type="predicted"/>